<keyword evidence="4 6" id="KW-0732">Signal</keyword>
<evidence type="ECO:0000256" key="3">
    <source>
        <dbReference type="ARBA" id="ARBA00022723"/>
    </source>
</evidence>
<dbReference type="Gene3D" id="1.10.8.640">
    <property type="entry name" value="Cytochrome C biogenesis protein"/>
    <property type="match status" value="1"/>
</dbReference>
<evidence type="ECO:0000313" key="8">
    <source>
        <dbReference type="EMBL" id="GEQ97698.1"/>
    </source>
</evidence>
<feature type="domain" description="CcmH/CycL/Ccl2/NrfF N-terminal" evidence="7">
    <location>
        <begin position="21"/>
        <end position="164"/>
    </location>
</feature>
<evidence type="ECO:0000256" key="6">
    <source>
        <dbReference type="RuleBase" id="RU364112"/>
    </source>
</evidence>
<dbReference type="InterPro" id="IPR051263">
    <property type="entry name" value="C-type_cytochrome_biogenesis"/>
</dbReference>
<keyword evidence="6" id="KW-0812">Transmembrane</keyword>
<dbReference type="Pfam" id="PF03918">
    <property type="entry name" value="CcmH"/>
    <property type="match status" value="1"/>
</dbReference>
<comment type="function">
    <text evidence="6">Possible subunit of a heme lyase.</text>
</comment>
<dbReference type="Proteomes" id="UP000322084">
    <property type="component" value="Unassembled WGS sequence"/>
</dbReference>
<dbReference type="AlphaFoldDB" id="A0A5A7N1M7"/>
<keyword evidence="2 6" id="KW-0349">Heme</keyword>
<evidence type="ECO:0000313" key="10">
    <source>
        <dbReference type="Proteomes" id="UP000322084"/>
    </source>
</evidence>
<evidence type="ECO:0000256" key="5">
    <source>
        <dbReference type="ARBA" id="ARBA00023004"/>
    </source>
</evidence>
<feature type="transmembrane region" description="Helical" evidence="6">
    <location>
        <begin position="117"/>
        <end position="136"/>
    </location>
</feature>
<comment type="caution">
    <text evidence="9">The sequence shown here is derived from an EMBL/GenBank/DDBJ whole genome shotgun (WGS) entry which is preliminary data.</text>
</comment>
<dbReference type="GO" id="GO:0005886">
    <property type="term" value="C:plasma membrane"/>
    <property type="evidence" value="ECO:0007669"/>
    <property type="project" value="TreeGrafter"/>
</dbReference>
<dbReference type="PANTHER" id="PTHR47870:SF4">
    <property type="entry name" value="CYTOCHROME C-TYPE BIOGENESIS PROTEIN CYCH"/>
    <property type="match status" value="1"/>
</dbReference>
<proteinExistence type="inferred from homology"/>
<keyword evidence="11" id="KW-1185">Reference proteome</keyword>
<dbReference type="InterPro" id="IPR038297">
    <property type="entry name" value="CcmH/CycL/NrfF/Ccl2_sf"/>
</dbReference>
<keyword evidence="5 6" id="KW-0408">Iron</keyword>
<evidence type="ECO:0000256" key="1">
    <source>
        <dbReference type="ARBA" id="ARBA00010342"/>
    </source>
</evidence>
<keyword evidence="6" id="KW-0472">Membrane</keyword>
<sequence>MIRGWHNMRFGFAQSIRLMAVLLFVLPFTAQAVAVDDTPLADPQKEARAREIMAGIRCLVCQNQSIEDSNADLARDLRVLVRQQVALGKDRDQVEAFLVARYGDWVLLKPPFNLRTLALWVFPPFLLLATLTGLWIRAKGVRRKTSIEPLPLSEEEKTRLAALLDQEGGQT</sequence>
<dbReference type="Proteomes" id="UP000325187">
    <property type="component" value="Unassembled WGS sequence"/>
</dbReference>
<dbReference type="EMBL" id="BKCL01000003">
    <property type="protein sequence ID" value="GEQ97698.1"/>
    <property type="molecule type" value="Genomic_DNA"/>
</dbReference>
<dbReference type="InterPro" id="IPR005616">
    <property type="entry name" value="CcmH/CycL/Ccl2/NrfF_N"/>
</dbReference>
<evidence type="ECO:0000313" key="9">
    <source>
        <dbReference type="EMBL" id="GER00966.1"/>
    </source>
</evidence>
<accession>A0A5A7N1M7</accession>
<dbReference type="RefSeq" id="WP_210431466.1">
    <property type="nucleotide sequence ID" value="NZ_BKCL01000003.1"/>
</dbReference>
<evidence type="ECO:0000256" key="2">
    <source>
        <dbReference type="ARBA" id="ARBA00022617"/>
    </source>
</evidence>
<evidence type="ECO:0000313" key="11">
    <source>
        <dbReference type="Proteomes" id="UP000325187"/>
    </source>
</evidence>
<dbReference type="CDD" id="cd16378">
    <property type="entry name" value="CcmH_N"/>
    <property type="match status" value="1"/>
</dbReference>
<keyword evidence="3 6" id="KW-0479">Metal-binding</keyword>
<name>A0A5A7N1M7_9PROT</name>
<evidence type="ECO:0000259" key="7">
    <source>
        <dbReference type="Pfam" id="PF03918"/>
    </source>
</evidence>
<reference evidence="10 11" key="1">
    <citation type="submission" date="2019-09" db="EMBL/GenBank/DDBJ databases">
        <title>NBRP : Genome information of microbial organism related human and environment.</title>
        <authorList>
            <person name="Hattori M."/>
            <person name="Oshima K."/>
            <person name="Inaba H."/>
            <person name="Suda W."/>
            <person name="Sakamoto M."/>
            <person name="Iino T."/>
            <person name="Kitahara M."/>
            <person name="Oshida Y."/>
            <person name="Iida T."/>
            <person name="Kudo T."/>
            <person name="Itoh T."/>
            <person name="Ohkuma M."/>
        </authorList>
    </citation>
    <scope>NUCLEOTIDE SEQUENCE [LARGE SCALE GENOMIC DNA]</scope>
    <source>
        <strain evidence="8 10">Hi-2</strain>
        <strain evidence="9 11">Mie-1</strain>
    </source>
</reference>
<protein>
    <recommendedName>
        <fullName evidence="6">Cytochrome c-type biogenesis protein</fullName>
    </recommendedName>
</protein>
<organism evidence="9 11">
    <name type="scientific">Iodidimonas gelatinilytica</name>
    <dbReference type="NCBI Taxonomy" id="1236966"/>
    <lineage>
        <taxon>Bacteria</taxon>
        <taxon>Pseudomonadati</taxon>
        <taxon>Pseudomonadota</taxon>
        <taxon>Alphaproteobacteria</taxon>
        <taxon>Iodidimonadales</taxon>
        <taxon>Iodidimonadaceae</taxon>
        <taxon>Iodidimonas</taxon>
    </lineage>
</organism>
<keyword evidence="6" id="KW-1133">Transmembrane helix</keyword>
<comment type="similarity">
    <text evidence="1 6">Belongs to the CcmH/CycL/Ccl2/NrfF family.</text>
</comment>
<dbReference type="EMBL" id="BKCM01000007">
    <property type="protein sequence ID" value="GER00966.1"/>
    <property type="molecule type" value="Genomic_DNA"/>
</dbReference>
<feature type="signal peptide" evidence="6">
    <location>
        <begin position="1"/>
        <end position="32"/>
    </location>
</feature>
<accession>A0A5A7MRU8</accession>
<gene>
    <name evidence="9" type="primary">ccmH</name>
    <name evidence="8" type="ORF">JCM17844_13350</name>
    <name evidence="9" type="ORF">JCM17845_15890</name>
</gene>
<feature type="chain" id="PRO_5023071699" description="Cytochrome c-type biogenesis protein" evidence="6">
    <location>
        <begin position="33"/>
        <end position="171"/>
    </location>
</feature>
<dbReference type="PANTHER" id="PTHR47870">
    <property type="entry name" value="CYTOCHROME C-TYPE BIOGENESIS PROTEIN CCMH"/>
    <property type="match status" value="1"/>
</dbReference>
<dbReference type="GO" id="GO:0046872">
    <property type="term" value="F:metal ion binding"/>
    <property type="evidence" value="ECO:0007669"/>
    <property type="project" value="UniProtKB-KW"/>
</dbReference>
<evidence type="ECO:0000256" key="4">
    <source>
        <dbReference type="ARBA" id="ARBA00022729"/>
    </source>
</evidence>